<dbReference type="Proteomes" id="UP001500620">
    <property type="component" value="Unassembled WGS sequence"/>
</dbReference>
<accession>A0ABP8DUJ1</accession>
<evidence type="ECO:0000256" key="1">
    <source>
        <dbReference type="SAM" id="SignalP"/>
    </source>
</evidence>
<dbReference type="SUPFAM" id="SSF56281">
    <property type="entry name" value="Metallo-hydrolase/oxidoreductase"/>
    <property type="match status" value="1"/>
</dbReference>
<protein>
    <submittedName>
        <fullName evidence="3">MBL fold metallo-hydrolase</fullName>
    </submittedName>
</protein>
<evidence type="ECO:0000259" key="2">
    <source>
        <dbReference type="SMART" id="SM00849"/>
    </source>
</evidence>
<dbReference type="PANTHER" id="PTHR43546">
    <property type="entry name" value="UPF0173 METAL-DEPENDENT HYDROLASE MJ1163-RELATED"/>
    <property type="match status" value="1"/>
</dbReference>
<dbReference type="InterPro" id="IPR036866">
    <property type="entry name" value="RibonucZ/Hydroxyglut_hydro"/>
</dbReference>
<gene>
    <name evidence="3" type="ORF">GCM10022255_109470</name>
</gene>
<dbReference type="SMART" id="SM00849">
    <property type="entry name" value="Lactamase_B"/>
    <property type="match status" value="1"/>
</dbReference>
<keyword evidence="1" id="KW-0732">Signal</keyword>
<evidence type="ECO:0000313" key="3">
    <source>
        <dbReference type="EMBL" id="GAA4263586.1"/>
    </source>
</evidence>
<name>A0ABP8DUJ1_9ACTN</name>
<sequence length="321" mass="34145">MTDSRLGRRRFLGTAAGAALATVAATPAMPSAAFAAPHAAQSTGSAATFSWLGTSGWRIDIGAKTVLVDPYLSRFPTGLFDGAFNPATALTVDTSRIADHPGTPATILVTHTHWDHFNDVPYIATQSGARVFGTLTAYHLGQALGLPAAQLSPVKGGEVLDFGDHTVEVVSALHSRNASYSMAFPGVRLAVPARPATVGDLPEGDTLAYQVTVQNGPSVFFMGASDFVERNLAGLAPDVAMIAVPATDATHDYVPRLLKALDWPRTVVPVHWDNFEVELRNPPTVSKSDRARLDLFVSAVRNAAPRTRIIVPEYLTPYTFA</sequence>
<dbReference type="InterPro" id="IPR050114">
    <property type="entry name" value="UPF0173_UPF0282_UlaG_hydrolase"/>
</dbReference>
<feature type="chain" id="PRO_5045906480" evidence="1">
    <location>
        <begin position="36"/>
        <end position="321"/>
    </location>
</feature>
<dbReference type="Pfam" id="PF13483">
    <property type="entry name" value="Lactamase_B_3"/>
    <property type="match status" value="1"/>
</dbReference>
<feature type="domain" description="Metallo-beta-lactamase" evidence="2">
    <location>
        <begin position="53"/>
        <end position="271"/>
    </location>
</feature>
<keyword evidence="4" id="KW-1185">Reference proteome</keyword>
<reference evidence="4" key="1">
    <citation type="journal article" date="2019" name="Int. J. Syst. Evol. Microbiol.">
        <title>The Global Catalogue of Microorganisms (GCM) 10K type strain sequencing project: providing services to taxonomists for standard genome sequencing and annotation.</title>
        <authorList>
            <consortium name="The Broad Institute Genomics Platform"/>
            <consortium name="The Broad Institute Genome Sequencing Center for Infectious Disease"/>
            <person name="Wu L."/>
            <person name="Ma J."/>
        </authorList>
    </citation>
    <scope>NUCLEOTIDE SEQUENCE [LARGE SCALE GENOMIC DNA]</scope>
    <source>
        <strain evidence="4">JCM 17441</strain>
    </source>
</reference>
<dbReference type="RefSeq" id="WP_345143197.1">
    <property type="nucleotide sequence ID" value="NZ_BAABAT010000073.1"/>
</dbReference>
<feature type="signal peptide" evidence="1">
    <location>
        <begin position="1"/>
        <end position="35"/>
    </location>
</feature>
<dbReference type="EMBL" id="BAABAT010000073">
    <property type="protein sequence ID" value="GAA4263586.1"/>
    <property type="molecule type" value="Genomic_DNA"/>
</dbReference>
<comment type="caution">
    <text evidence="3">The sequence shown here is derived from an EMBL/GenBank/DDBJ whole genome shotgun (WGS) entry which is preliminary data.</text>
</comment>
<organism evidence="3 4">
    <name type="scientific">Dactylosporangium darangshiense</name>
    <dbReference type="NCBI Taxonomy" id="579108"/>
    <lineage>
        <taxon>Bacteria</taxon>
        <taxon>Bacillati</taxon>
        <taxon>Actinomycetota</taxon>
        <taxon>Actinomycetes</taxon>
        <taxon>Micromonosporales</taxon>
        <taxon>Micromonosporaceae</taxon>
        <taxon>Dactylosporangium</taxon>
    </lineage>
</organism>
<dbReference type="InterPro" id="IPR001279">
    <property type="entry name" value="Metallo-B-lactamas"/>
</dbReference>
<dbReference type="CDD" id="cd06262">
    <property type="entry name" value="metallo-hydrolase-like_MBL-fold"/>
    <property type="match status" value="1"/>
</dbReference>
<dbReference type="PROSITE" id="PS51318">
    <property type="entry name" value="TAT"/>
    <property type="match status" value="1"/>
</dbReference>
<dbReference type="InterPro" id="IPR006311">
    <property type="entry name" value="TAT_signal"/>
</dbReference>
<dbReference type="Gene3D" id="3.60.15.10">
    <property type="entry name" value="Ribonuclease Z/Hydroxyacylglutathione hydrolase-like"/>
    <property type="match status" value="1"/>
</dbReference>
<evidence type="ECO:0000313" key="4">
    <source>
        <dbReference type="Proteomes" id="UP001500620"/>
    </source>
</evidence>
<dbReference type="PANTHER" id="PTHR43546:SF3">
    <property type="entry name" value="UPF0173 METAL-DEPENDENT HYDROLASE MJ1163"/>
    <property type="match status" value="1"/>
</dbReference>
<proteinExistence type="predicted"/>